<dbReference type="EMBL" id="CP003364">
    <property type="protein sequence ID" value="AGA26038.1"/>
    <property type="molecule type" value="Genomic_DNA"/>
</dbReference>
<keyword evidence="4" id="KW-1185">Reference proteome</keyword>
<dbReference type="SMART" id="SM00530">
    <property type="entry name" value="HTH_XRE"/>
    <property type="match status" value="1"/>
</dbReference>
<sequence>MSQNPTGVIAESAPSEGRRKFARTEISPPNCYTAADVRRIRDRLSLSQRAFASLLGADPASVSAWEQDRRRPSGTVRRILDMIEGKNRRWEIQLRSLSKARK</sequence>
<dbReference type="eggNOG" id="COG2944">
    <property type="taxonomic scope" value="Bacteria"/>
</dbReference>
<evidence type="ECO:0000256" key="1">
    <source>
        <dbReference type="SAM" id="MobiDB-lite"/>
    </source>
</evidence>
<dbReference type="KEGG" id="saci:Sinac_1660"/>
<evidence type="ECO:0000313" key="4">
    <source>
        <dbReference type="Proteomes" id="UP000010798"/>
    </source>
</evidence>
<feature type="domain" description="HTH cro/C1-type" evidence="2">
    <location>
        <begin position="37"/>
        <end position="73"/>
    </location>
</feature>
<name>L0DB20_SINAD</name>
<gene>
    <name evidence="3" type="ordered locus">Sinac_1660</name>
</gene>
<dbReference type="GO" id="GO:0003677">
    <property type="term" value="F:DNA binding"/>
    <property type="evidence" value="ECO:0007669"/>
    <property type="project" value="InterPro"/>
</dbReference>
<dbReference type="InterPro" id="IPR001387">
    <property type="entry name" value="Cro/C1-type_HTH"/>
</dbReference>
<dbReference type="SUPFAM" id="SSF47413">
    <property type="entry name" value="lambda repressor-like DNA-binding domains"/>
    <property type="match status" value="1"/>
</dbReference>
<dbReference type="CDD" id="cd00093">
    <property type="entry name" value="HTH_XRE"/>
    <property type="match status" value="1"/>
</dbReference>
<dbReference type="Pfam" id="PF01381">
    <property type="entry name" value="HTH_3"/>
    <property type="match status" value="1"/>
</dbReference>
<dbReference type="Gene3D" id="1.10.260.40">
    <property type="entry name" value="lambda repressor-like DNA-binding domains"/>
    <property type="match status" value="1"/>
</dbReference>
<dbReference type="RefSeq" id="WP_015245208.1">
    <property type="nucleotide sequence ID" value="NC_019892.1"/>
</dbReference>
<organism evidence="3 4">
    <name type="scientific">Singulisphaera acidiphila (strain ATCC BAA-1392 / DSM 18658 / VKM B-2454 / MOB10)</name>
    <dbReference type="NCBI Taxonomy" id="886293"/>
    <lineage>
        <taxon>Bacteria</taxon>
        <taxon>Pseudomonadati</taxon>
        <taxon>Planctomycetota</taxon>
        <taxon>Planctomycetia</taxon>
        <taxon>Isosphaerales</taxon>
        <taxon>Isosphaeraceae</taxon>
        <taxon>Singulisphaera</taxon>
    </lineage>
</organism>
<proteinExistence type="predicted"/>
<dbReference type="Proteomes" id="UP000010798">
    <property type="component" value="Chromosome"/>
</dbReference>
<feature type="region of interest" description="Disordered" evidence="1">
    <location>
        <begin position="1"/>
        <end position="24"/>
    </location>
</feature>
<evidence type="ECO:0000313" key="3">
    <source>
        <dbReference type="EMBL" id="AGA26038.1"/>
    </source>
</evidence>
<dbReference type="HOGENOM" id="CLU_2275566_0_0_0"/>
<dbReference type="PROSITE" id="PS50943">
    <property type="entry name" value="HTH_CROC1"/>
    <property type="match status" value="1"/>
</dbReference>
<dbReference type="OrthoDB" id="162880at2"/>
<accession>L0DB20</accession>
<protein>
    <submittedName>
        <fullName evidence="3">Putative transcriptional regulator</fullName>
    </submittedName>
</protein>
<dbReference type="AlphaFoldDB" id="L0DB20"/>
<evidence type="ECO:0000259" key="2">
    <source>
        <dbReference type="PROSITE" id="PS50943"/>
    </source>
</evidence>
<reference evidence="3 4" key="1">
    <citation type="submission" date="2012-02" db="EMBL/GenBank/DDBJ databases">
        <title>Complete sequence of chromosome of Singulisphaera acidiphila DSM 18658.</title>
        <authorList>
            <consortium name="US DOE Joint Genome Institute (JGI-PGF)"/>
            <person name="Lucas S."/>
            <person name="Copeland A."/>
            <person name="Lapidus A."/>
            <person name="Glavina del Rio T."/>
            <person name="Dalin E."/>
            <person name="Tice H."/>
            <person name="Bruce D."/>
            <person name="Goodwin L."/>
            <person name="Pitluck S."/>
            <person name="Peters L."/>
            <person name="Ovchinnikova G."/>
            <person name="Chertkov O."/>
            <person name="Kyrpides N."/>
            <person name="Mavromatis K."/>
            <person name="Ivanova N."/>
            <person name="Brettin T."/>
            <person name="Detter J.C."/>
            <person name="Han C."/>
            <person name="Larimer F."/>
            <person name="Land M."/>
            <person name="Hauser L."/>
            <person name="Markowitz V."/>
            <person name="Cheng J.-F."/>
            <person name="Hugenholtz P."/>
            <person name="Woyke T."/>
            <person name="Wu D."/>
            <person name="Tindall B."/>
            <person name="Pomrenke H."/>
            <person name="Brambilla E."/>
            <person name="Klenk H.-P."/>
            <person name="Eisen J.A."/>
        </authorList>
    </citation>
    <scope>NUCLEOTIDE SEQUENCE [LARGE SCALE GENOMIC DNA]</scope>
    <source>
        <strain evidence="4">ATCC BAA-1392 / DSM 18658 / VKM B-2454 / MOB10</strain>
    </source>
</reference>
<dbReference type="InterPro" id="IPR010982">
    <property type="entry name" value="Lambda_DNA-bd_dom_sf"/>
</dbReference>
<dbReference type="STRING" id="886293.Sinac_1660"/>